<evidence type="ECO:0000256" key="8">
    <source>
        <dbReference type="SAM" id="SignalP"/>
    </source>
</evidence>
<protein>
    <submittedName>
        <fullName evidence="9">Uncharacterized protein</fullName>
    </submittedName>
</protein>
<dbReference type="Gene3D" id="3.90.550.50">
    <property type="match status" value="1"/>
</dbReference>
<comment type="subcellular location">
    <subcellularLocation>
        <location evidence="1">Membrane</location>
        <topology evidence="1">Single-pass type II membrane protein</topology>
    </subcellularLocation>
</comment>
<evidence type="ECO:0000256" key="3">
    <source>
        <dbReference type="ARBA" id="ARBA00022692"/>
    </source>
</evidence>
<sequence>MKNNYLLFGLFLLITLCRESQPAKLYGLEYNPEDFVISQPTCVHRLPLTRVNRLWRAKGIRSFTVLNNTGLVHDLNIDPESINRREAYGYWEDDNLGAGTWRGGNVGDTRAAVTPFLAHMHFGDTYKWMLYGDDDTIFYMTGLLKLLSNFDPEQPLAITDNIWFYTLHTNPGAPRCLPCGFNTSTIRTNHTFTPRPACPFCTRALACGTYGPRYRCNESHISTLEAEFGQTVMNSGSAGGGAAAAAAATVKHNHDVMRGTAARYAAWMDHHVDLKSRFPEEFRDRPSMDWEMRERSDWPTLGAEDRSDDTANDDVAASGRLRLRRLLHDTDLDSDVDINIGAAMAGYDDDDEAVVSDLDLDLADPDSDFDNLHSDPGQGQQLGADEKQHQRRWRQVRRRLAALRRLQGGRKRPVAQGFMDGTPWLSAALGRQLGGPEDPERAALQLPYPFCARHDSRLHGAPAPSCLLSVAGHGGSGIIMSVGLMRMIDPEEAIRYIKTQRGCGGGDCLLGRTMWFRMGIGFTDPGTALQYGAGSYEKYCRFIDSNQQLAQIAALSDPVSMLLRRWRDIPRSKPCDHSCVWLLENVVSLHVRAQNRQVNSTVLEMVKRIQLHRQAYEWIREAREDPEVAVGKQTVVRWINGRYGNISLPKITASSLEELIPGL</sequence>
<evidence type="ECO:0000313" key="9">
    <source>
        <dbReference type="EMBL" id="GLI65997.1"/>
    </source>
</evidence>
<accession>A0ABQ5S7V6</accession>
<feature type="region of interest" description="Disordered" evidence="7">
    <location>
        <begin position="289"/>
        <end position="313"/>
    </location>
</feature>
<dbReference type="InterPro" id="IPR026050">
    <property type="entry name" value="C1GALT1/C1GALT1_chp1"/>
</dbReference>
<organism evidence="9 10">
    <name type="scientific">Volvox africanus</name>
    <dbReference type="NCBI Taxonomy" id="51714"/>
    <lineage>
        <taxon>Eukaryota</taxon>
        <taxon>Viridiplantae</taxon>
        <taxon>Chlorophyta</taxon>
        <taxon>core chlorophytes</taxon>
        <taxon>Chlorophyceae</taxon>
        <taxon>CS clade</taxon>
        <taxon>Chlamydomonadales</taxon>
        <taxon>Volvocaceae</taxon>
        <taxon>Volvox</taxon>
    </lineage>
</organism>
<feature type="signal peptide" evidence="8">
    <location>
        <begin position="1"/>
        <end position="22"/>
    </location>
</feature>
<feature type="region of interest" description="Disordered" evidence="7">
    <location>
        <begin position="365"/>
        <end position="389"/>
    </location>
</feature>
<keyword evidence="5" id="KW-1133">Transmembrane helix</keyword>
<dbReference type="Proteomes" id="UP001165090">
    <property type="component" value="Unassembled WGS sequence"/>
</dbReference>
<feature type="compositionally biased region" description="Basic and acidic residues" evidence="7">
    <location>
        <begin position="289"/>
        <end position="309"/>
    </location>
</feature>
<proteinExistence type="inferred from homology"/>
<keyword evidence="6" id="KW-0472">Membrane</keyword>
<comment type="similarity">
    <text evidence="2">Belongs to the glycosyltransferase 31 family. Beta3-Gal-T subfamily.</text>
</comment>
<keyword evidence="8" id="KW-0732">Signal</keyword>
<evidence type="ECO:0000256" key="6">
    <source>
        <dbReference type="ARBA" id="ARBA00023136"/>
    </source>
</evidence>
<evidence type="ECO:0000256" key="5">
    <source>
        <dbReference type="ARBA" id="ARBA00022989"/>
    </source>
</evidence>
<dbReference type="PANTHER" id="PTHR23033">
    <property type="entry name" value="BETA1,3-GALACTOSYLTRANSFERASE"/>
    <property type="match status" value="1"/>
</dbReference>
<reference evidence="9 10" key="1">
    <citation type="journal article" date="2023" name="IScience">
        <title>Expanded male sex-determining region conserved during the evolution of homothallism in the green alga Volvox.</title>
        <authorList>
            <person name="Yamamoto K."/>
            <person name="Matsuzaki R."/>
            <person name="Mahakham W."/>
            <person name="Heman W."/>
            <person name="Sekimoto H."/>
            <person name="Kawachi M."/>
            <person name="Minakuchi Y."/>
            <person name="Toyoda A."/>
            <person name="Nozaki H."/>
        </authorList>
    </citation>
    <scope>NUCLEOTIDE SEQUENCE [LARGE SCALE GENOMIC DNA]</scope>
    <source>
        <strain evidence="9 10">NIES-4468</strain>
    </source>
</reference>
<comment type="caution">
    <text evidence="9">The sequence shown here is derived from an EMBL/GenBank/DDBJ whole genome shotgun (WGS) entry which is preliminary data.</text>
</comment>
<keyword evidence="10" id="KW-1185">Reference proteome</keyword>
<keyword evidence="4" id="KW-0735">Signal-anchor</keyword>
<feature type="chain" id="PRO_5045198302" evidence="8">
    <location>
        <begin position="23"/>
        <end position="663"/>
    </location>
</feature>
<dbReference type="PANTHER" id="PTHR23033:SF50">
    <property type="entry name" value="HEXOSYLTRANSFERASE"/>
    <property type="match status" value="1"/>
</dbReference>
<gene>
    <name evidence="9" type="ORF">VaNZ11_009692</name>
</gene>
<evidence type="ECO:0000256" key="1">
    <source>
        <dbReference type="ARBA" id="ARBA00004606"/>
    </source>
</evidence>
<evidence type="ECO:0000256" key="7">
    <source>
        <dbReference type="SAM" id="MobiDB-lite"/>
    </source>
</evidence>
<evidence type="ECO:0000313" key="10">
    <source>
        <dbReference type="Proteomes" id="UP001165090"/>
    </source>
</evidence>
<dbReference type="EMBL" id="BSDZ01000027">
    <property type="protein sequence ID" value="GLI65997.1"/>
    <property type="molecule type" value="Genomic_DNA"/>
</dbReference>
<evidence type="ECO:0000256" key="2">
    <source>
        <dbReference type="ARBA" id="ARBA00006462"/>
    </source>
</evidence>
<keyword evidence="3" id="KW-0812">Transmembrane</keyword>
<name>A0ABQ5S7V6_9CHLO</name>
<evidence type="ECO:0000256" key="4">
    <source>
        <dbReference type="ARBA" id="ARBA00022968"/>
    </source>
</evidence>